<reference evidence="2 3" key="1">
    <citation type="submission" date="2013-08" db="EMBL/GenBank/DDBJ databases">
        <authorList>
            <person name="Weinstock G."/>
            <person name="Sodergren E."/>
            <person name="Wylie T."/>
            <person name="Fulton L."/>
            <person name="Fulton R."/>
            <person name="Fronick C."/>
            <person name="O'Laughlin M."/>
            <person name="Godfrey J."/>
            <person name="Miner T."/>
            <person name="Herter B."/>
            <person name="Appelbaum E."/>
            <person name="Cordes M."/>
            <person name="Lek S."/>
            <person name="Wollam A."/>
            <person name="Pepin K.H."/>
            <person name="Palsikar V.B."/>
            <person name="Mitreva M."/>
            <person name="Wilson R.K."/>
        </authorList>
    </citation>
    <scope>NUCLEOTIDE SEQUENCE [LARGE SCALE GENOMIC DNA]</scope>
    <source>
        <strain evidence="2 3">ATCC BAA-474</strain>
    </source>
</reference>
<organism evidence="2 3">
    <name type="scientific">Cetobacterium somerae ATCC BAA-474</name>
    <dbReference type="NCBI Taxonomy" id="1319815"/>
    <lineage>
        <taxon>Bacteria</taxon>
        <taxon>Fusobacteriati</taxon>
        <taxon>Fusobacteriota</taxon>
        <taxon>Fusobacteriia</taxon>
        <taxon>Fusobacteriales</taxon>
        <taxon>Fusobacteriaceae</taxon>
        <taxon>Cetobacterium</taxon>
    </lineage>
</organism>
<sequence length="344" mass="40993">MQKNFFYLGIGLLLGGLLLLALLVFKIDPLQQFGSNEYGKGEQRLLNPGIAKNYNYKVAVIGTSTSENILKKDLERLFNKEAINLSISGSTNYEQRRLLEIILQAKKVNTIIYGLDVFSYNTELNESRVPLQEFVYKDSKIAKIKYLYNFEILKNVLKGIIEEKNYNWLESYSYWGDNHTYLKDKVLNFNSDTPWGFQNTNELSELKKGYSYKKMKENFDEFYKLIEFNPQVEYKIYFPPYSSIWWYFVEKYNCLEDILKFKYYVINKLKNQKNVAVYDFQFKENITDNLDNYKDVIHYGPMINKEIIVTIKNTPNLLEENPDLNYEIRQKREYIKLIKEKYNL</sequence>
<dbReference type="AlphaFoldDB" id="U7V8F1"/>
<feature type="non-terminal residue" evidence="2">
    <location>
        <position position="344"/>
    </location>
</feature>
<dbReference type="Proteomes" id="UP000017081">
    <property type="component" value="Unassembled WGS sequence"/>
</dbReference>
<comment type="caution">
    <text evidence="2">The sequence shown here is derived from an EMBL/GenBank/DDBJ whole genome shotgun (WGS) entry which is preliminary data.</text>
</comment>
<keyword evidence="1" id="KW-0812">Transmembrane</keyword>
<keyword evidence="3" id="KW-1185">Reference proteome</keyword>
<name>U7V8F1_9FUSO</name>
<evidence type="ECO:0000313" key="2">
    <source>
        <dbReference type="EMBL" id="ERT67068.1"/>
    </source>
</evidence>
<gene>
    <name evidence="2" type="ORF">HMPREF0202_02441</name>
</gene>
<keyword evidence="1" id="KW-0472">Membrane</keyword>
<dbReference type="STRING" id="1319815.HMPREF0202_02441"/>
<proteinExistence type="predicted"/>
<dbReference type="HOGENOM" id="CLU_041673_0_0_0"/>
<evidence type="ECO:0000256" key="1">
    <source>
        <dbReference type="SAM" id="Phobius"/>
    </source>
</evidence>
<feature type="transmembrane region" description="Helical" evidence="1">
    <location>
        <begin position="6"/>
        <end position="25"/>
    </location>
</feature>
<protein>
    <submittedName>
        <fullName evidence="2">Uncharacterized protein</fullName>
    </submittedName>
</protein>
<evidence type="ECO:0000313" key="3">
    <source>
        <dbReference type="Proteomes" id="UP000017081"/>
    </source>
</evidence>
<dbReference type="eggNOG" id="ENOG5033GAB">
    <property type="taxonomic scope" value="Bacteria"/>
</dbReference>
<accession>U7V8F1</accession>
<keyword evidence="1" id="KW-1133">Transmembrane helix</keyword>
<dbReference type="EMBL" id="AXZF01000121">
    <property type="protein sequence ID" value="ERT67068.1"/>
    <property type="molecule type" value="Genomic_DNA"/>
</dbReference>
<dbReference type="RefSeq" id="WP_023051971.1">
    <property type="nucleotide sequence ID" value="NZ_CP173065.2"/>
</dbReference>